<reference evidence="2" key="1">
    <citation type="submission" date="2022-11" db="UniProtKB">
        <authorList>
            <consortium name="WormBaseParasite"/>
        </authorList>
    </citation>
    <scope>IDENTIFICATION</scope>
</reference>
<dbReference type="WBParaSite" id="PS1159_v2.g20776.t1">
    <property type="protein sequence ID" value="PS1159_v2.g20776.t1"/>
    <property type="gene ID" value="PS1159_v2.g20776"/>
</dbReference>
<accession>A0AC35FTW9</accession>
<evidence type="ECO:0000313" key="2">
    <source>
        <dbReference type="WBParaSite" id="PS1159_v2.g20776.t1"/>
    </source>
</evidence>
<proteinExistence type="predicted"/>
<protein>
    <submittedName>
        <fullName evidence="2">Uncharacterized protein</fullName>
    </submittedName>
</protein>
<sequence length="509" mass="56917">MTAKDYHLQFKDKHKFFIDNLENSQYNNLNLNQSFHKSNAIFGFSKTFIIDNKKVPNYAYENHGLKNNKKVVGFNIKSEKKFGLIKKRENLNQIYPNIQNSFEFPRQQNDENKEPEVSQFKTSQKIFNPNKTASPKPKTVTNTTSVMAPTTAQMELKEQPPSSQANSYKKKKQEKTPKKKSKLSGLSINKSIKDKLRRSKSKNKKQKSTVTTMEASAASPTNQPPTTNDNHGPRRRKSKTPSVIPPSDGVKQSQNNNEQNTRRKKSKISTTSAVEPTSRQSTSDLQTGKKKSKTLKSKYEGTTTTTSPLPPSLPSVNSATTASASAASAAAKTAKEKSCQREREKERLAKEAKERQKVKEVEVSSSSSSSGSEQEKPNKQQAARKKQKKEETTTTTLMTVDRKDSNKDLNKDSPKKKKKNSTQEATDNSPTVFERVDAPLKPMVEEMPTHKIELPPTNVPGKAAKAVVCVDDTPTAYGTVKTQKKKSKKKNGESNSDDSEYLPIHPAYK</sequence>
<evidence type="ECO:0000313" key="1">
    <source>
        <dbReference type="Proteomes" id="UP000887580"/>
    </source>
</evidence>
<name>A0AC35FTW9_9BILA</name>
<organism evidence="1 2">
    <name type="scientific">Panagrolaimus sp. PS1159</name>
    <dbReference type="NCBI Taxonomy" id="55785"/>
    <lineage>
        <taxon>Eukaryota</taxon>
        <taxon>Metazoa</taxon>
        <taxon>Ecdysozoa</taxon>
        <taxon>Nematoda</taxon>
        <taxon>Chromadorea</taxon>
        <taxon>Rhabditida</taxon>
        <taxon>Tylenchina</taxon>
        <taxon>Panagrolaimomorpha</taxon>
        <taxon>Panagrolaimoidea</taxon>
        <taxon>Panagrolaimidae</taxon>
        <taxon>Panagrolaimus</taxon>
    </lineage>
</organism>
<dbReference type="Proteomes" id="UP000887580">
    <property type="component" value="Unplaced"/>
</dbReference>